<evidence type="ECO:0000313" key="2">
    <source>
        <dbReference type="EMBL" id="KIK72209.1"/>
    </source>
</evidence>
<organism evidence="2 3">
    <name type="scientific">Paxillus rubicundulus Ve08.2h10</name>
    <dbReference type="NCBI Taxonomy" id="930991"/>
    <lineage>
        <taxon>Eukaryota</taxon>
        <taxon>Fungi</taxon>
        <taxon>Dikarya</taxon>
        <taxon>Basidiomycota</taxon>
        <taxon>Agaricomycotina</taxon>
        <taxon>Agaricomycetes</taxon>
        <taxon>Agaricomycetidae</taxon>
        <taxon>Boletales</taxon>
        <taxon>Paxilineae</taxon>
        <taxon>Paxillaceae</taxon>
        <taxon>Paxillus</taxon>
    </lineage>
</organism>
<reference evidence="3" key="2">
    <citation type="submission" date="2015-01" db="EMBL/GenBank/DDBJ databases">
        <title>Evolutionary Origins and Diversification of the Mycorrhizal Mutualists.</title>
        <authorList>
            <consortium name="DOE Joint Genome Institute"/>
            <consortium name="Mycorrhizal Genomics Consortium"/>
            <person name="Kohler A."/>
            <person name="Kuo A."/>
            <person name="Nagy L.G."/>
            <person name="Floudas D."/>
            <person name="Copeland A."/>
            <person name="Barry K.W."/>
            <person name="Cichocki N."/>
            <person name="Veneault-Fourrey C."/>
            <person name="LaButti K."/>
            <person name="Lindquist E.A."/>
            <person name="Lipzen A."/>
            <person name="Lundell T."/>
            <person name="Morin E."/>
            <person name="Murat C."/>
            <person name="Riley R."/>
            <person name="Ohm R."/>
            <person name="Sun H."/>
            <person name="Tunlid A."/>
            <person name="Henrissat B."/>
            <person name="Grigoriev I.V."/>
            <person name="Hibbett D.S."/>
            <person name="Martin F."/>
        </authorList>
    </citation>
    <scope>NUCLEOTIDE SEQUENCE [LARGE SCALE GENOMIC DNA]</scope>
    <source>
        <strain evidence="3">Ve08.2h10</strain>
    </source>
</reference>
<feature type="non-terminal residue" evidence="2">
    <location>
        <position position="1"/>
    </location>
</feature>
<sequence>RFKGSLISKHFKSLTQVMPYLIYDLVPQTVLEGWTIIGKLVVLWHTEIKNTKDYLANLSWTIKDFLSKSAQCAPSILLTKAKFHFHFHFLLHLPMFIWCFGAAILFSTK</sequence>
<dbReference type="InParanoid" id="A0A0D0CXR0"/>
<reference evidence="2 3" key="1">
    <citation type="submission" date="2014-04" db="EMBL/GenBank/DDBJ databases">
        <authorList>
            <consortium name="DOE Joint Genome Institute"/>
            <person name="Kuo A."/>
            <person name="Kohler A."/>
            <person name="Jargeat P."/>
            <person name="Nagy L.G."/>
            <person name="Floudas D."/>
            <person name="Copeland A."/>
            <person name="Barry K.W."/>
            <person name="Cichocki N."/>
            <person name="Veneault-Fourrey C."/>
            <person name="LaButti K."/>
            <person name="Lindquist E.A."/>
            <person name="Lipzen A."/>
            <person name="Lundell T."/>
            <person name="Morin E."/>
            <person name="Murat C."/>
            <person name="Sun H."/>
            <person name="Tunlid A."/>
            <person name="Henrissat B."/>
            <person name="Grigoriev I.V."/>
            <person name="Hibbett D.S."/>
            <person name="Martin F."/>
            <person name="Nordberg H.P."/>
            <person name="Cantor M.N."/>
            <person name="Hua S.X."/>
        </authorList>
    </citation>
    <scope>NUCLEOTIDE SEQUENCE [LARGE SCALE GENOMIC DNA]</scope>
    <source>
        <strain evidence="2 3">Ve08.2h10</strain>
    </source>
</reference>
<dbReference type="AlphaFoldDB" id="A0A0D0CXR0"/>
<dbReference type="HOGENOM" id="CLU_004591_3_2_1"/>
<keyword evidence="1" id="KW-0472">Membrane</keyword>
<keyword evidence="1" id="KW-1133">Transmembrane helix</keyword>
<feature type="transmembrane region" description="Helical" evidence="1">
    <location>
        <begin position="85"/>
        <end position="106"/>
    </location>
</feature>
<dbReference type="Proteomes" id="UP000054538">
    <property type="component" value="Unassembled WGS sequence"/>
</dbReference>
<dbReference type="EMBL" id="KN831105">
    <property type="protein sequence ID" value="KIK72209.1"/>
    <property type="molecule type" value="Genomic_DNA"/>
</dbReference>
<gene>
    <name evidence="2" type="ORF">PAXRUDRAFT_65572</name>
</gene>
<proteinExistence type="predicted"/>
<name>A0A0D0CXR0_9AGAM</name>
<keyword evidence="1" id="KW-0812">Transmembrane</keyword>
<dbReference type="STRING" id="930991.A0A0D0CXR0"/>
<dbReference type="OrthoDB" id="2506088at2759"/>
<evidence type="ECO:0000256" key="1">
    <source>
        <dbReference type="SAM" id="Phobius"/>
    </source>
</evidence>
<keyword evidence="3" id="KW-1185">Reference proteome</keyword>
<accession>A0A0D0CXR0</accession>
<feature type="non-terminal residue" evidence="2">
    <location>
        <position position="109"/>
    </location>
</feature>
<evidence type="ECO:0000313" key="3">
    <source>
        <dbReference type="Proteomes" id="UP000054538"/>
    </source>
</evidence>
<protein>
    <submittedName>
        <fullName evidence="2">Uncharacterized protein</fullName>
    </submittedName>
</protein>